<feature type="region of interest" description="Disordered" evidence="1">
    <location>
        <begin position="322"/>
        <end position="354"/>
    </location>
</feature>
<feature type="chain" id="PRO_5012683398" description="DUF7492 domain-containing protein" evidence="2">
    <location>
        <begin position="25"/>
        <end position="436"/>
    </location>
</feature>
<feature type="signal peptide" evidence="2">
    <location>
        <begin position="1"/>
        <end position="24"/>
    </location>
</feature>
<evidence type="ECO:0000256" key="1">
    <source>
        <dbReference type="SAM" id="MobiDB-lite"/>
    </source>
</evidence>
<evidence type="ECO:0000313" key="4">
    <source>
        <dbReference type="EMBL" id="OLN84385.1"/>
    </source>
</evidence>
<feature type="compositionally biased region" description="Low complexity" evidence="1">
    <location>
        <begin position="333"/>
        <end position="354"/>
    </location>
</feature>
<dbReference type="AlphaFoldDB" id="A0A1Q8RJ78"/>
<feature type="domain" description="DUF7492" evidence="3">
    <location>
        <begin position="23"/>
        <end position="228"/>
    </location>
</feature>
<dbReference type="Proteomes" id="UP000186583">
    <property type="component" value="Unassembled WGS sequence"/>
</dbReference>
<proteinExistence type="predicted"/>
<organism evidence="4 5">
    <name type="scientific">Colletotrichum chlorophyti</name>
    <dbReference type="NCBI Taxonomy" id="708187"/>
    <lineage>
        <taxon>Eukaryota</taxon>
        <taxon>Fungi</taxon>
        <taxon>Dikarya</taxon>
        <taxon>Ascomycota</taxon>
        <taxon>Pezizomycotina</taxon>
        <taxon>Sordariomycetes</taxon>
        <taxon>Hypocreomycetidae</taxon>
        <taxon>Glomerellales</taxon>
        <taxon>Glomerellaceae</taxon>
        <taxon>Colletotrichum</taxon>
    </lineage>
</organism>
<evidence type="ECO:0000313" key="5">
    <source>
        <dbReference type="Proteomes" id="UP000186583"/>
    </source>
</evidence>
<feature type="compositionally biased region" description="Acidic residues" evidence="1">
    <location>
        <begin position="392"/>
        <end position="408"/>
    </location>
</feature>
<dbReference type="Pfam" id="PF24320">
    <property type="entry name" value="DUF7492"/>
    <property type="match status" value="1"/>
</dbReference>
<comment type="caution">
    <text evidence="4">The sequence shown here is derived from an EMBL/GenBank/DDBJ whole genome shotgun (WGS) entry which is preliminary data.</text>
</comment>
<evidence type="ECO:0000256" key="2">
    <source>
        <dbReference type="SAM" id="SignalP"/>
    </source>
</evidence>
<sequence length="436" mass="46914">MVRGGSFGAFFVALMMSAPQLANSHTWVEQLNRVAQNGTLIEPAGFSAGWGGRLVGFDDEKYTQRMPQKGFQMCQHPADKQVDGFPRLAAAPGDFVSLRYQENGHVTKPDTPENKPLNRGTVYIYGTTDPKETDTLFDAHRQWTADGKGGDGRGRLLATRNYDDGQCYQDNDAPISMERKGKYPHEAIQPMGVNVWCQTAVQLPEDLAQNSSYTLYWVWTWPTLTQSAVAASKNGQFADFPSGFAGDERASTSDDVLVAEIYTSCSTIDVQGEKLVKTVKGASTGNAGHNLAAFSFPEETNYNLNAVKEQLQNAFIVEVDGFATPGDSNPGNGTHTTSSTFTPTATPTPTVPGVAPGIGKTRVVTVTAQAKTIYSMVTVTIPPQSTPSGDAAGDDGGDDGGDDAEDDAAQASISPTPFLRGRHIRGKDSWNFHNRI</sequence>
<keyword evidence="2" id="KW-0732">Signal</keyword>
<feature type="region of interest" description="Disordered" evidence="1">
    <location>
        <begin position="379"/>
        <end position="424"/>
    </location>
</feature>
<dbReference type="EMBL" id="MPGH01000192">
    <property type="protein sequence ID" value="OLN84385.1"/>
    <property type="molecule type" value="Genomic_DNA"/>
</dbReference>
<keyword evidence="5" id="KW-1185">Reference proteome</keyword>
<reference evidence="4 5" key="1">
    <citation type="submission" date="2016-11" db="EMBL/GenBank/DDBJ databases">
        <title>Draft Genome Assembly of Colletotrichum chlorophyti a pathogen of herbaceous plants.</title>
        <authorList>
            <person name="Gan P."/>
            <person name="Narusaka M."/>
            <person name="Tsushima A."/>
            <person name="Narusaka Y."/>
            <person name="Takano Y."/>
            <person name="Shirasu K."/>
        </authorList>
    </citation>
    <scope>NUCLEOTIDE SEQUENCE [LARGE SCALE GENOMIC DNA]</scope>
    <source>
        <strain evidence="4 5">NTL11</strain>
    </source>
</reference>
<accession>A0A1Q8RJ78</accession>
<protein>
    <recommendedName>
        <fullName evidence="3">DUF7492 domain-containing protein</fullName>
    </recommendedName>
</protein>
<evidence type="ECO:0000259" key="3">
    <source>
        <dbReference type="Pfam" id="PF24320"/>
    </source>
</evidence>
<name>A0A1Q8RJ78_9PEZI</name>
<dbReference type="OrthoDB" id="64281at2759"/>
<feature type="compositionally biased region" description="Polar residues" evidence="1">
    <location>
        <begin position="379"/>
        <end position="388"/>
    </location>
</feature>
<gene>
    <name evidence="4" type="ORF">CCHL11_05967</name>
</gene>
<dbReference type="InterPro" id="IPR055915">
    <property type="entry name" value="DUF7492"/>
</dbReference>